<proteinExistence type="predicted"/>
<evidence type="ECO:0000256" key="1">
    <source>
        <dbReference type="SAM" id="Phobius"/>
    </source>
</evidence>
<feature type="transmembrane region" description="Helical" evidence="1">
    <location>
        <begin position="429"/>
        <end position="449"/>
    </location>
</feature>
<feature type="transmembrane region" description="Helical" evidence="1">
    <location>
        <begin position="239"/>
        <end position="258"/>
    </location>
</feature>
<keyword evidence="1" id="KW-1133">Transmembrane helix</keyword>
<keyword evidence="3" id="KW-1185">Reference proteome</keyword>
<keyword evidence="1" id="KW-0812">Transmembrane</keyword>
<gene>
    <name evidence="2" type="ORF">V6R90_16875</name>
</gene>
<feature type="transmembrane region" description="Helical" evidence="1">
    <location>
        <begin position="363"/>
        <end position="384"/>
    </location>
</feature>
<feature type="transmembrane region" description="Helical" evidence="1">
    <location>
        <begin position="181"/>
        <end position="199"/>
    </location>
</feature>
<dbReference type="Proteomes" id="UP001482520">
    <property type="component" value="Unassembled WGS sequence"/>
</dbReference>
<accession>A0ABV1P2I5</accession>
<reference evidence="2 3" key="1">
    <citation type="submission" date="2024-02" db="EMBL/GenBank/DDBJ databases">
        <title>Full genome sequence of Nocardioides kribbensis.</title>
        <authorList>
            <person name="Poletto B.L."/>
            <person name="Silva G."/>
            <person name="Galante D."/>
            <person name="Campos K.R."/>
            <person name="Santos M.B.N."/>
            <person name="Sacchi C.T."/>
        </authorList>
    </citation>
    <scope>NUCLEOTIDE SEQUENCE [LARGE SCALE GENOMIC DNA]</scope>
    <source>
        <strain evidence="2 3">O4R</strain>
    </source>
</reference>
<feature type="transmembrane region" description="Helical" evidence="1">
    <location>
        <begin position="211"/>
        <end position="233"/>
    </location>
</feature>
<name>A0ABV1P2I5_9ACTN</name>
<evidence type="ECO:0000313" key="2">
    <source>
        <dbReference type="EMBL" id="MEQ7848954.1"/>
    </source>
</evidence>
<comment type="caution">
    <text evidence="2">The sequence shown here is derived from an EMBL/GenBank/DDBJ whole genome shotgun (WGS) entry which is preliminary data.</text>
</comment>
<protein>
    <recommendedName>
        <fullName evidence="4">Type VII secretion integral membrane protein EccD</fullName>
    </recommendedName>
</protein>
<dbReference type="EMBL" id="JBEGDP010000025">
    <property type="protein sequence ID" value="MEQ7848954.1"/>
    <property type="molecule type" value="Genomic_DNA"/>
</dbReference>
<organism evidence="2 3">
    <name type="scientific">Nocardioides kribbensis</name>
    <dbReference type="NCBI Taxonomy" id="305517"/>
    <lineage>
        <taxon>Bacteria</taxon>
        <taxon>Bacillati</taxon>
        <taxon>Actinomycetota</taxon>
        <taxon>Actinomycetes</taxon>
        <taxon>Propionibacteriales</taxon>
        <taxon>Nocardioidaceae</taxon>
        <taxon>Nocardioides</taxon>
    </lineage>
</organism>
<sequence length="456" mass="46091">MAGASSNVGDSVALTVHGPRGSLDLVVPTAVTVLDVAREYAIQAGLADVPPLGTHRGATLEPGASLAGSGVRAGDVLVALTAPTTAPSPSRSRRGSTGPSDAPGAFAVVWLALAAATAVLAGLLATRADGTTRDLTVGLLVAAAVVGVMPVGRLAGHRALAAPVFAGAAALAVVWDPEPARLPTVIGLAALVAALTAAVGRSLDQRQEEGLRVWIVVGSLVFVLATGCALVGFEPPVVWSLLLVVAVLAPRFVPAYAVDVPDQLLVDLERLAVSAWSARERPRGRRGRAVVRPSAVETVAEQGARTLTAWSAAVLVLVAVAAPLLLASATLPVDRVGARVLVGLSGAALLLAARSYRHVAARALLRCGGLVCWLVLLVALVGALREGAGTLLAVGSVLLAALVVLVAVATGRGWRSAWWSRRAEVAEGLVGAGALASVVVAVGIFRVLWESINLPG</sequence>
<feature type="transmembrane region" description="Helical" evidence="1">
    <location>
        <begin position="390"/>
        <end position="409"/>
    </location>
</feature>
<feature type="transmembrane region" description="Helical" evidence="1">
    <location>
        <begin position="307"/>
        <end position="330"/>
    </location>
</feature>
<evidence type="ECO:0008006" key="4">
    <source>
        <dbReference type="Google" id="ProtNLM"/>
    </source>
</evidence>
<feature type="transmembrane region" description="Helical" evidence="1">
    <location>
        <begin position="102"/>
        <end position="123"/>
    </location>
</feature>
<evidence type="ECO:0000313" key="3">
    <source>
        <dbReference type="Proteomes" id="UP001482520"/>
    </source>
</evidence>
<keyword evidence="1" id="KW-0472">Membrane</keyword>
<feature type="transmembrane region" description="Helical" evidence="1">
    <location>
        <begin position="336"/>
        <end position="356"/>
    </location>
</feature>
<feature type="transmembrane region" description="Helical" evidence="1">
    <location>
        <begin position="135"/>
        <end position="152"/>
    </location>
</feature>
<dbReference type="RefSeq" id="WP_349805350.1">
    <property type="nucleotide sequence ID" value="NZ_JBEGDP010000025.1"/>
</dbReference>